<dbReference type="OrthoDB" id="286734at2759"/>
<feature type="transmembrane region" description="Helical" evidence="7">
    <location>
        <begin position="366"/>
        <end position="388"/>
    </location>
</feature>
<keyword evidence="4 7" id="KW-1133">Transmembrane helix</keyword>
<feature type="transmembrane region" description="Helical" evidence="7">
    <location>
        <begin position="6"/>
        <end position="24"/>
    </location>
</feature>
<dbReference type="PANTHER" id="PTHR13906">
    <property type="entry name" value="PORCUPINE"/>
    <property type="match status" value="1"/>
</dbReference>
<evidence type="ECO:0000313" key="9">
    <source>
        <dbReference type="Proteomes" id="UP000179807"/>
    </source>
</evidence>
<dbReference type="GeneID" id="94826986"/>
<dbReference type="RefSeq" id="XP_068361089.1">
    <property type="nucleotide sequence ID" value="XM_068492282.1"/>
</dbReference>
<evidence type="ECO:0000256" key="4">
    <source>
        <dbReference type="ARBA" id="ARBA00022989"/>
    </source>
</evidence>
<keyword evidence="2" id="KW-0808">Transferase</keyword>
<evidence type="ECO:0000256" key="1">
    <source>
        <dbReference type="ARBA" id="ARBA00004141"/>
    </source>
</evidence>
<gene>
    <name evidence="8" type="ORF">TRFO_05086</name>
</gene>
<dbReference type="Proteomes" id="UP000179807">
    <property type="component" value="Unassembled WGS sequence"/>
</dbReference>
<comment type="caution">
    <text evidence="8">The sequence shown here is derived from an EMBL/GenBank/DDBJ whole genome shotgun (WGS) entry which is preliminary data.</text>
</comment>
<dbReference type="PANTHER" id="PTHR13906:SF4">
    <property type="entry name" value="LYSOPHOSPHOLIPID ACYLTRANSFERASE 6"/>
    <property type="match status" value="1"/>
</dbReference>
<feature type="transmembrane region" description="Helical" evidence="7">
    <location>
        <begin position="105"/>
        <end position="124"/>
    </location>
</feature>
<keyword evidence="9" id="KW-1185">Reference proteome</keyword>
<organism evidence="8 9">
    <name type="scientific">Tritrichomonas foetus</name>
    <dbReference type="NCBI Taxonomy" id="1144522"/>
    <lineage>
        <taxon>Eukaryota</taxon>
        <taxon>Metamonada</taxon>
        <taxon>Parabasalia</taxon>
        <taxon>Tritrichomonadida</taxon>
        <taxon>Tritrichomonadidae</taxon>
        <taxon>Tritrichomonas</taxon>
    </lineage>
</organism>
<dbReference type="AlphaFoldDB" id="A0A1J4K8X9"/>
<accession>A0A1J4K8X9</accession>
<evidence type="ECO:0000256" key="2">
    <source>
        <dbReference type="ARBA" id="ARBA00022679"/>
    </source>
</evidence>
<keyword evidence="3 7" id="KW-0812">Transmembrane</keyword>
<dbReference type="VEuPathDB" id="TrichDB:TRFO_05086"/>
<dbReference type="EMBL" id="MLAK01000682">
    <property type="protein sequence ID" value="OHT07953.1"/>
    <property type="molecule type" value="Genomic_DNA"/>
</dbReference>
<feature type="transmembrane region" description="Helical" evidence="7">
    <location>
        <begin position="408"/>
        <end position="425"/>
    </location>
</feature>
<feature type="transmembrane region" description="Helical" evidence="7">
    <location>
        <begin position="36"/>
        <end position="57"/>
    </location>
</feature>
<keyword evidence="6" id="KW-0012">Acyltransferase</keyword>
<keyword evidence="5 7" id="KW-0472">Membrane</keyword>
<protein>
    <submittedName>
        <fullName evidence="8">MBOAT family protein</fullName>
    </submittedName>
</protein>
<evidence type="ECO:0000313" key="8">
    <source>
        <dbReference type="EMBL" id="OHT07953.1"/>
    </source>
</evidence>
<dbReference type="GO" id="GO:0016746">
    <property type="term" value="F:acyltransferase activity"/>
    <property type="evidence" value="ECO:0007669"/>
    <property type="project" value="UniProtKB-KW"/>
</dbReference>
<dbReference type="InterPro" id="IPR049941">
    <property type="entry name" value="LPLAT_7/PORCN-like"/>
</dbReference>
<evidence type="ECO:0000256" key="5">
    <source>
        <dbReference type="ARBA" id="ARBA00023136"/>
    </source>
</evidence>
<name>A0A1J4K8X9_9EUKA</name>
<feature type="transmembrane region" description="Helical" evidence="7">
    <location>
        <begin position="69"/>
        <end position="93"/>
    </location>
</feature>
<feature type="transmembrane region" description="Helical" evidence="7">
    <location>
        <begin position="199"/>
        <end position="222"/>
    </location>
</feature>
<evidence type="ECO:0000256" key="6">
    <source>
        <dbReference type="ARBA" id="ARBA00023315"/>
    </source>
</evidence>
<dbReference type="GO" id="GO:0016020">
    <property type="term" value="C:membrane"/>
    <property type="evidence" value="ECO:0007669"/>
    <property type="project" value="UniProtKB-SubCell"/>
</dbReference>
<dbReference type="Pfam" id="PF03062">
    <property type="entry name" value="MBOAT"/>
    <property type="match status" value="1"/>
</dbReference>
<comment type="subcellular location">
    <subcellularLocation>
        <location evidence="1">Membrane</location>
        <topology evidence="1">Multi-pass membrane protein</topology>
    </subcellularLocation>
</comment>
<sequence>MKLADVFQQGLFAATILCDLPFSIIIRKFSSPSIRLYLHILFGFTICWFLYHEYFLYVFAGCLLSYLLLYLPGALCLSSVGVPFLGLISIHYYKLKHAGTWSSDISGLIMFSFLRIWSLAFNVYDGKKINQKKDIKRKQWRDAAITKVPSIVEYVAYLFSYNGLYSGPILPFKDFIATCNLMSSSETVSQDIRSALPPFITSILVCGIYGIGVQLLPANLILSDGFKAKNYLTRLITALVLSAVHTSRYIFAWVAAESGWRALGASHINEEYITSIILKTYYSSRKLSILAIEWNRSIHFILKEYLHVRLISIGVPNFIAKICTFAMSAIWHGFYSGYYLFAAMETVMGVLDEFRLKWFSPLIESLFGPTFCFIFDVVWIQSLNYFTGAPWDLYWAECYWEFYKNMKFLPFFLLLGMISIGFLFGRKKKSAPKEKKD</sequence>
<feature type="transmembrane region" description="Helical" evidence="7">
    <location>
        <begin position="337"/>
        <end position="354"/>
    </location>
</feature>
<reference evidence="8" key="1">
    <citation type="submission" date="2016-10" db="EMBL/GenBank/DDBJ databases">
        <authorList>
            <person name="Benchimol M."/>
            <person name="Almeida L.G."/>
            <person name="Vasconcelos A.T."/>
            <person name="Perreira-Neves A."/>
            <person name="Rosa I.A."/>
            <person name="Tasca T."/>
            <person name="Bogo M.R."/>
            <person name="de Souza W."/>
        </authorList>
    </citation>
    <scope>NUCLEOTIDE SEQUENCE [LARGE SCALE GENOMIC DNA]</scope>
    <source>
        <strain evidence="8">K</strain>
    </source>
</reference>
<proteinExistence type="predicted"/>
<dbReference type="GO" id="GO:0030258">
    <property type="term" value="P:lipid modification"/>
    <property type="evidence" value="ECO:0007669"/>
    <property type="project" value="TreeGrafter"/>
</dbReference>
<evidence type="ECO:0000256" key="7">
    <source>
        <dbReference type="SAM" id="Phobius"/>
    </source>
</evidence>
<evidence type="ECO:0000256" key="3">
    <source>
        <dbReference type="ARBA" id="ARBA00022692"/>
    </source>
</evidence>
<dbReference type="InterPro" id="IPR004299">
    <property type="entry name" value="MBOAT_fam"/>
</dbReference>